<feature type="active site" evidence="11">
    <location>
        <position position="39"/>
    </location>
</feature>
<dbReference type="SUPFAM" id="SSF51306">
    <property type="entry name" value="LexA/Signal peptidase"/>
    <property type="match status" value="1"/>
</dbReference>
<dbReference type="Gene3D" id="2.10.109.10">
    <property type="entry name" value="Umud Fragment, subunit A"/>
    <property type="match status" value="1"/>
</dbReference>
<evidence type="ECO:0000256" key="8">
    <source>
        <dbReference type="ARBA" id="ARBA00022989"/>
    </source>
</evidence>
<dbReference type="CTD" id="83943"/>
<keyword evidence="5 12" id="KW-0812">Transmembrane</keyword>
<accession>A0A8B7ZEE2</accession>
<evidence type="ECO:0000256" key="3">
    <source>
        <dbReference type="ARBA" id="ARBA00011805"/>
    </source>
</evidence>
<evidence type="ECO:0000313" key="15">
    <source>
        <dbReference type="RefSeq" id="XP_022104009.1"/>
    </source>
</evidence>
<dbReference type="OrthoDB" id="9996127at2759"/>
<feature type="transmembrane region" description="Helical" evidence="12">
    <location>
        <begin position="7"/>
        <end position="26"/>
    </location>
</feature>
<evidence type="ECO:0000256" key="4">
    <source>
        <dbReference type="ARBA" id="ARBA00022670"/>
    </source>
</evidence>
<dbReference type="InterPro" id="IPR036286">
    <property type="entry name" value="LexA/Signal_pep-like_sf"/>
</dbReference>
<keyword evidence="6 12" id="KW-0999">Mitochondrion inner membrane</keyword>
<dbReference type="InterPro" id="IPR000223">
    <property type="entry name" value="Pept_S26A_signal_pept_1"/>
</dbReference>
<dbReference type="GO" id="GO:0006465">
    <property type="term" value="P:signal peptide processing"/>
    <property type="evidence" value="ECO:0007669"/>
    <property type="project" value="InterPro"/>
</dbReference>
<dbReference type="Pfam" id="PF10502">
    <property type="entry name" value="Peptidase_S26"/>
    <property type="match status" value="2"/>
</dbReference>
<evidence type="ECO:0000256" key="11">
    <source>
        <dbReference type="PIRSR" id="PIRSR600223-1"/>
    </source>
</evidence>
<dbReference type="InterPro" id="IPR019533">
    <property type="entry name" value="Peptidase_S26"/>
</dbReference>
<keyword evidence="8 12" id="KW-1133">Transmembrane helix</keyword>
<dbReference type="Proteomes" id="UP000694845">
    <property type="component" value="Unplaced"/>
</dbReference>
<dbReference type="FunFam" id="2.10.109.10:FF:000005">
    <property type="entry name" value="Mitochondrial inner membrane protease subunit"/>
    <property type="match status" value="1"/>
</dbReference>
<proteinExistence type="inferred from homology"/>
<evidence type="ECO:0000256" key="6">
    <source>
        <dbReference type="ARBA" id="ARBA00022792"/>
    </source>
</evidence>
<dbReference type="EC" id="3.4.21.-" evidence="12"/>
<feature type="domain" description="Peptidase S26" evidence="13">
    <location>
        <begin position="33"/>
        <end position="98"/>
    </location>
</feature>
<dbReference type="OMA" id="WIPVIAW"/>
<dbReference type="GO" id="GO:0042720">
    <property type="term" value="C:mitochondrial inner membrane peptidase complex"/>
    <property type="evidence" value="ECO:0007669"/>
    <property type="project" value="InterPro"/>
</dbReference>
<dbReference type="GO" id="GO:0004252">
    <property type="term" value="F:serine-type endopeptidase activity"/>
    <property type="evidence" value="ECO:0007669"/>
    <property type="project" value="InterPro"/>
</dbReference>
<evidence type="ECO:0000259" key="13">
    <source>
        <dbReference type="Pfam" id="PF10502"/>
    </source>
</evidence>
<comment type="subcellular location">
    <subcellularLocation>
        <location evidence="1">Mitochondrion inner membrane</location>
        <topology evidence="1">Single-pass membrane protein</topology>
    </subcellularLocation>
</comment>
<keyword evidence="10 12" id="KW-0472">Membrane</keyword>
<sequence>MSTARKAFKIFIGGFVFGVGGSLTFFDKVGYFATVDGKSMQPVLNPIHETQRDIIFLNHFAVREYQLKRGDIVSLASPSRPDEVLIKRVIALEGDTIRTLSYKNRYVTIPEGHCWIEGDHHSVSLDSNYFGPVALGLVHARASRIIWPLHRQQRLEPRLPKDRQPISLSPSLVEELMEEYQEVESLELEDVQI</sequence>
<keyword evidence="14" id="KW-1185">Reference proteome</keyword>
<dbReference type="PRINTS" id="PR00727">
    <property type="entry name" value="LEADERPTASE"/>
</dbReference>
<dbReference type="NCBIfam" id="TIGR02227">
    <property type="entry name" value="sigpep_I_bact"/>
    <property type="match status" value="1"/>
</dbReference>
<dbReference type="RefSeq" id="XP_022104009.1">
    <property type="nucleotide sequence ID" value="XM_022248317.1"/>
</dbReference>
<evidence type="ECO:0000256" key="5">
    <source>
        <dbReference type="ARBA" id="ARBA00022692"/>
    </source>
</evidence>
<comment type="similarity">
    <text evidence="2">Belongs to the peptidase S26 family. IMP2 subfamily.</text>
</comment>
<feature type="active site" evidence="11">
    <location>
        <position position="87"/>
    </location>
</feature>
<evidence type="ECO:0000256" key="10">
    <source>
        <dbReference type="ARBA" id="ARBA00023136"/>
    </source>
</evidence>
<protein>
    <recommendedName>
        <fullName evidence="12">Mitochondrial inner membrane protease subunit</fullName>
        <ecNumber evidence="12">3.4.21.-</ecNumber>
    </recommendedName>
</protein>
<dbReference type="RefSeq" id="XP_022104010.1">
    <property type="nucleotide sequence ID" value="XM_022248318.1"/>
</dbReference>
<dbReference type="PANTHER" id="PTHR46041:SF2">
    <property type="entry name" value="MITOCHONDRIAL INNER MEMBRANE PROTEASE SUBUNIT 2"/>
    <property type="match status" value="1"/>
</dbReference>
<dbReference type="RefSeq" id="XP_022104011.1">
    <property type="nucleotide sequence ID" value="XM_022248319.1"/>
</dbReference>
<evidence type="ECO:0000256" key="2">
    <source>
        <dbReference type="ARBA" id="ARBA00007066"/>
    </source>
</evidence>
<keyword evidence="7 12" id="KW-0378">Hydrolase</keyword>
<organism evidence="14 15">
    <name type="scientific">Acanthaster planci</name>
    <name type="common">Crown-of-thorns starfish</name>
    <dbReference type="NCBI Taxonomy" id="133434"/>
    <lineage>
        <taxon>Eukaryota</taxon>
        <taxon>Metazoa</taxon>
        <taxon>Echinodermata</taxon>
        <taxon>Eleutherozoa</taxon>
        <taxon>Asterozoa</taxon>
        <taxon>Asteroidea</taxon>
        <taxon>Valvatacea</taxon>
        <taxon>Valvatida</taxon>
        <taxon>Acanthasteridae</taxon>
        <taxon>Acanthaster</taxon>
    </lineage>
</organism>
<gene>
    <name evidence="15 16 17" type="primary">LOC110986448</name>
</gene>
<dbReference type="PANTHER" id="PTHR46041">
    <property type="entry name" value="MITOCHONDRIAL INNER MEMBRANE PROTEASE SUBUNIT 2"/>
    <property type="match status" value="1"/>
</dbReference>
<dbReference type="InterPro" id="IPR037730">
    <property type="entry name" value="IMP2"/>
</dbReference>
<evidence type="ECO:0000313" key="14">
    <source>
        <dbReference type="Proteomes" id="UP000694845"/>
    </source>
</evidence>
<dbReference type="GeneID" id="110986448"/>
<dbReference type="AlphaFoldDB" id="A0A8B7ZEE2"/>
<evidence type="ECO:0000313" key="17">
    <source>
        <dbReference type="RefSeq" id="XP_022104011.1"/>
    </source>
</evidence>
<reference evidence="15 16" key="1">
    <citation type="submission" date="2025-04" db="UniProtKB">
        <authorList>
            <consortium name="RefSeq"/>
        </authorList>
    </citation>
    <scope>IDENTIFICATION</scope>
</reference>
<evidence type="ECO:0000256" key="9">
    <source>
        <dbReference type="ARBA" id="ARBA00023128"/>
    </source>
</evidence>
<dbReference type="CDD" id="cd06530">
    <property type="entry name" value="S26_SPase_I"/>
    <property type="match status" value="1"/>
</dbReference>
<name>A0A8B7ZEE2_ACAPL</name>
<evidence type="ECO:0000313" key="16">
    <source>
        <dbReference type="RefSeq" id="XP_022104010.1"/>
    </source>
</evidence>
<evidence type="ECO:0000256" key="7">
    <source>
        <dbReference type="ARBA" id="ARBA00022801"/>
    </source>
</evidence>
<dbReference type="GO" id="GO:0006627">
    <property type="term" value="P:protein processing involved in protein targeting to mitochondrion"/>
    <property type="evidence" value="ECO:0007669"/>
    <property type="project" value="InterPro"/>
</dbReference>
<comment type="subunit">
    <text evidence="3">Heterodimer of 2 subunits, IMMPL1 and IMMPL2.</text>
</comment>
<dbReference type="KEGG" id="aplc:110986448"/>
<keyword evidence="9 12" id="KW-0496">Mitochondrion</keyword>
<keyword evidence="4 12" id="KW-0645">Protease</keyword>
<evidence type="ECO:0000256" key="1">
    <source>
        <dbReference type="ARBA" id="ARBA00004434"/>
    </source>
</evidence>
<feature type="domain" description="Peptidase S26" evidence="13">
    <location>
        <begin position="103"/>
        <end position="147"/>
    </location>
</feature>
<evidence type="ECO:0000256" key="12">
    <source>
        <dbReference type="RuleBase" id="RU362041"/>
    </source>
</evidence>